<protein>
    <submittedName>
        <fullName evidence="1">(northern house mosquito) hypothetical protein</fullName>
    </submittedName>
</protein>
<name>A0A8D8DYE3_CULPI</name>
<dbReference type="EMBL" id="HBUE01286489">
    <property type="protein sequence ID" value="CAG6571774.1"/>
    <property type="molecule type" value="Transcribed_RNA"/>
</dbReference>
<dbReference type="EMBL" id="HBUE01180883">
    <property type="protein sequence ID" value="CAG6520208.1"/>
    <property type="molecule type" value="Transcribed_RNA"/>
</dbReference>
<sequence>MASCCFALRREIHFLFIVWNFPQKQFKRYVQTLTQSSQFSYFSYSFNRCTNFYFTQVPLSSTHNGRIFFALRDNSQVSHSFLFFWGAGTESPQMFSRGLALSRWISCQVVDSVTRNR</sequence>
<evidence type="ECO:0000313" key="1">
    <source>
        <dbReference type="EMBL" id="CAG6520208.1"/>
    </source>
</evidence>
<organism evidence="1">
    <name type="scientific">Culex pipiens</name>
    <name type="common">House mosquito</name>
    <dbReference type="NCBI Taxonomy" id="7175"/>
    <lineage>
        <taxon>Eukaryota</taxon>
        <taxon>Metazoa</taxon>
        <taxon>Ecdysozoa</taxon>
        <taxon>Arthropoda</taxon>
        <taxon>Hexapoda</taxon>
        <taxon>Insecta</taxon>
        <taxon>Pterygota</taxon>
        <taxon>Neoptera</taxon>
        <taxon>Endopterygota</taxon>
        <taxon>Diptera</taxon>
        <taxon>Nematocera</taxon>
        <taxon>Culicoidea</taxon>
        <taxon>Culicidae</taxon>
        <taxon>Culicinae</taxon>
        <taxon>Culicini</taxon>
        <taxon>Culex</taxon>
        <taxon>Culex</taxon>
    </lineage>
</organism>
<dbReference type="AlphaFoldDB" id="A0A8D8DYE3"/>
<proteinExistence type="predicted"/>
<reference evidence="1" key="1">
    <citation type="submission" date="2021-05" db="EMBL/GenBank/DDBJ databases">
        <authorList>
            <person name="Alioto T."/>
            <person name="Alioto T."/>
            <person name="Gomez Garrido J."/>
        </authorList>
    </citation>
    <scope>NUCLEOTIDE SEQUENCE</scope>
</reference>
<accession>A0A8D8DYE3</accession>